<keyword evidence="2" id="KW-1185">Reference proteome</keyword>
<dbReference type="InterPro" id="IPR014121">
    <property type="entry name" value="TraN_Ftype"/>
</dbReference>
<evidence type="ECO:0000313" key="1">
    <source>
        <dbReference type="EMBL" id="NVZ11506.1"/>
    </source>
</evidence>
<accession>A0A850RH47</accession>
<reference evidence="1 2" key="1">
    <citation type="submission" date="2020-06" db="EMBL/GenBank/DDBJ databases">
        <title>Whole-genome sequence of Allochromatium humboldtianum DSM 21881, type strain.</title>
        <authorList>
            <person name="Kyndt J.A."/>
            <person name="Meyer T.E."/>
        </authorList>
    </citation>
    <scope>NUCLEOTIDE SEQUENCE [LARGE SCALE GENOMIC DNA]</scope>
    <source>
        <strain evidence="1 2">DSM 21881</strain>
    </source>
</reference>
<dbReference type="EMBL" id="JABZEO010000024">
    <property type="protein sequence ID" value="NVZ11506.1"/>
    <property type="molecule type" value="Genomic_DNA"/>
</dbReference>
<comment type="caution">
    <text evidence="1">The sequence shown here is derived from an EMBL/GenBank/DDBJ whole genome shotgun (WGS) entry which is preliminary data.</text>
</comment>
<dbReference type="Proteomes" id="UP000592294">
    <property type="component" value="Unassembled WGS sequence"/>
</dbReference>
<proteinExistence type="predicted"/>
<dbReference type="Pfam" id="PF06986">
    <property type="entry name" value="F_T4SS_TraN"/>
    <property type="match status" value="1"/>
</dbReference>
<evidence type="ECO:0000313" key="2">
    <source>
        <dbReference type="Proteomes" id="UP000592294"/>
    </source>
</evidence>
<protein>
    <submittedName>
        <fullName evidence="1">Conjugal transfer protein TraN</fullName>
    </submittedName>
</protein>
<organism evidence="1 2">
    <name type="scientific">Allochromatium humboldtianum</name>
    <dbReference type="NCBI Taxonomy" id="504901"/>
    <lineage>
        <taxon>Bacteria</taxon>
        <taxon>Pseudomonadati</taxon>
        <taxon>Pseudomonadota</taxon>
        <taxon>Gammaproteobacteria</taxon>
        <taxon>Chromatiales</taxon>
        <taxon>Chromatiaceae</taxon>
        <taxon>Allochromatium</taxon>
    </lineage>
</organism>
<name>A0A850RH47_9GAMM</name>
<sequence length="1467" mass="160372">MHQPTLSRPMRVGARFMLVWMSVVWPIQWHQAYAQGLPESTEAQLVNQRAQKLSNDWNQGQGTVRLPNLMDDNAPVRTPNLDPGSADADLAGRAADKYQPLQVGDIVQGAQRGSDFAQSLYSTSDVSNYSLDQTRVEPGVNQTSSSTVNFSEIMPVYSETDLNLINQTGATIYSDPAQAKVLSEQDRKNLSRLGCRNTQLLLLDRQDIHQAKTSPEHRILKVEFFDVHQEPIPNTNPVEYREVTTPSFYRKGQVQLQRPTLGGVAQQWWERVDNDFAIRYTYTPYTNPKNQNFFTYNHKLAYFHHGPYVVAPDSYFSSYGQPRDGFTPVINYTIPYGVGEIYISADLYRTEVTYSDPVPGQICPPDPPAVCEVDSIGGDRLRWCPGSPGANVLLMYDDGTAVSAQRQGKQYSDLIMANTASNNYINDSGVSSGVIRGLNASSSSSSVSQEFAGVCSRETISVIEETVDNSYDNEDVEICSETLVNPYPDGCHTIKRSFGMSYLGEQNFLTVRAFNKIAEPIIDPTTGEQVKDGDGKPMFTYRKEPAAVNGPINTNFPIVGASRCNNGMGTGCSTEIKPDNPDGSSAGYYVEYDHVPLVADPYIYAVDGVYLQTGGSSSFGHYGLPTNNWTPTGSASGNGSVHDLRLVAKVYAVTINTFAGCEKYMQYAADGFCQGARLNCIDSAPTRTIGGVTFGPGLPNEGIVELLKKWGTDSSADFPDYDNGDGREPLPIGPELTLLDDKMCWEATGEPFTTCSTMGDLTNLKQFTRDGEIWATDCHITEGPDGAPLDGGSCRRVSAYDGCDSRFVGIYSGVCYNPTAAYDCGERQDRDFIVTIEEKGDSCSGVMRCLGTECHRPNLAGDNAEDFAQAAAGMEALNMMKMDMVCAETGEQPTSTSQACTPVVFGGSAMYCKIPIGNEIGLTPNCCKEAEKAAKSDGPSWFDYLKATYLIYKISENNIVQQFLGTKDVYNSTAKMFGEIAKPVTNAYKSASEYVTKNFVEPLSAGFDNLFSSFGAGSGGTAATVGVDATAKQGLISGTIDSLHQSLLKGAQKILIDIGGPDFASQIITTEGGKLVLTQTAQRILDTISLVFMVYSLLKLIGHIIFACKQEEYEWAMNMKWRLCTYAGDCCNKKVVILGCLEKRKLYCCYKSIAARVIAEQIIKKGLLASRSKGYRSGPGGTTLKKCDINCGGFTPYDLAEVDWAQVDLSEWLDALIESGLFNPTTPSTTYAVTTDTVPITQTVGRTNDEEGQFDQRVAATKTAEGVRENTSDMLQNTATLRQADHCYAYDDRKMPYTYPECEACSNAITKGGHSGVANWVFNENPDTGAIDIEWGASQYGSLSAGDYHFSASLNIEDVSEINQFILEMLQYDDWLRLEINGQQILNGPYGGDMLQLCAGNMVQYQSSGGCTGSRDLNNARRYVANIDVLPYLHSGTNTFSGHVIVGGGGEFFARFRTLQTCKEWNE</sequence>
<dbReference type="RefSeq" id="WP_176978198.1">
    <property type="nucleotide sequence ID" value="NZ_JABZEO010000024.1"/>
</dbReference>
<gene>
    <name evidence="1" type="primary">traN</name>
    <name evidence="1" type="ORF">HW932_19840</name>
</gene>